<dbReference type="PANTHER" id="PTHR19353">
    <property type="entry name" value="FATTY ACID DESATURASE 2"/>
    <property type="match status" value="1"/>
</dbReference>
<evidence type="ECO:0000256" key="1">
    <source>
        <dbReference type="SAM" id="Phobius"/>
    </source>
</evidence>
<dbReference type="Proteomes" id="UP001319180">
    <property type="component" value="Unassembled WGS sequence"/>
</dbReference>
<proteinExistence type="predicted"/>
<reference evidence="3 4" key="1">
    <citation type="submission" date="2021-05" db="EMBL/GenBank/DDBJ databases">
        <title>A Polyphasic approach of four new species of the genus Ohtaekwangia: Ohtaekwangia histidinii sp. nov., Ohtaekwangia cretensis sp. nov., Ohtaekwangia indiensis sp. nov., Ohtaekwangia reichenbachii sp. nov. from diverse environment.</title>
        <authorList>
            <person name="Octaviana S."/>
        </authorList>
    </citation>
    <scope>NUCLEOTIDE SEQUENCE [LARGE SCALE GENOMIC DNA]</scope>
    <source>
        <strain evidence="3 4">PWU37</strain>
    </source>
</reference>
<feature type="transmembrane region" description="Helical" evidence="1">
    <location>
        <begin position="65"/>
        <end position="86"/>
    </location>
</feature>
<feature type="domain" description="Fatty acid desaturase" evidence="2">
    <location>
        <begin position="63"/>
        <end position="334"/>
    </location>
</feature>
<feature type="transmembrane region" description="Helical" evidence="1">
    <location>
        <begin position="204"/>
        <end position="223"/>
    </location>
</feature>
<organism evidence="3 4">
    <name type="scientific">Dawidia soli</name>
    <dbReference type="NCBI Taxonomy" id="2782352"/>
    <lineage>
        <taxon>Bacteria</taxon>
        <taxon>Pseudomonadati</taxon>
        <taxon>Bacteroidota</taxon>
        <taxon>Cytophagia</taxon>
        <taxon>Cytophagales</taxon>
        <taxon>Chryseotaleaceae</taxon>
        <taxon>Dawidia</taxon>
    </lineage>
</organism>
<accession>A0AAP2DCT2</accession>
<protein>
    <submittedName>
        <fullName evidence="3">Acyl-CoA desaturase</fullName>
    </submittedName>
</protein>
<feature type="transmembrane region" description="Helical" evidence="1">
    <location>
        <begin position="229"/>
        <end position="251"/>
    </location>
</feature>
<evidence type="ECO:0000313" key="4">
    <source>
        <dbReference type="Proteomes" id="UP001319180"/>
    </source>
</evidence>
<dbReference type="InterPro" id="IPR005804">
    <property type="entry name" value="FA_desaturase_dom"/>
</dbReference>
<dbReference type="GO" id="GO:0008610">
    <property type="term" value="P:lipid biosynthetic process"/>
    <property type="evidence" value="ECO:0007669"/>
    <property type="project" value="UniProtKB-ARBA"/>
</dbReference>
<name>A0AAP2DCT2_9BACT</name>
<keyword evidence="1" id="KW-0812">Transmembrane</keyword>
<feature type="transmembrane region" description="Helical" evidence="1">
    <location>
        <begin position="160"/>
        <end position="177"/>
    </location>
</feature>
<keyword evidence="1" id="KW-0472">Membrane</keyword>
<dbReference type="AlphaFoldDB" id="A0AAP2DCT2"/>
<evidence type="ECO:0000313" key="3">
    <source>
        <dbReference type="EMBL" id="MBT1689654.1"/>
    </source>
</evidence>
<evidence type="ECO:0000259" key="2">
    <source>
        <dbReference type="Pfam" id="PF00487"/>
    </source>
</evidence>
<dbReference type="PIRSF" id="PIRSF015921">
    <property type="entry name" value="FA_sphinglp_des"/>
    <property type="match status" value="1"/>
</dbReference>
<dbReference type="GO" id="GO:0016717">
    <property type="term" value="F:oxidoreductase activity, acting on paired donors, with oxidation of a pair of donors resulting in the reduction of molecular oxygen to two molecules of water"/>
    <property type="evidence" value="ECO:0007669"/>
    <property type="project" value="TreeGrafter"/>
</dbReference>
<feature type="transmembrane region" description="Helical" evidence="1">
    <location>
        <begin position="38"/>
        <end position="59"/>
    </location>
</feature>
<dbReference type="EMBL" id="JAHESC010000045">
    <property type="protein sequence ID" value="MBT1689654.1"/>
    <property type="molecule type" value="Genomic_DNA"/>
</dbReference>
<dbReference type="CDD" id="cd03506">
    <property type="entry name" value="Delta6-FADS-like"/>
    <property type="match status" value="1"/>
</dbReference>
<sequence>MITHSFDNSKSSFFTTLKQRVSNHFTTKGIHEAGNHKIVIKGLVLVSAAAALYVVLVFFTPAPWLGVPLCVLLGLALALIGFNVMHDGGHQSFSKHPLLNKVAAHFLNVLGGTAHFWQAKHNINHHTYTNIEGLDSDIDVKPFMRLHADQPLKRYHRFQHIYWVVLYGISYIVWIFYEDFKKYFSGRISATAPKKKLTIGQQTIFWVTKLMYVFLYVVLPIAFIGWVSWLVGFLVITFVCGVVISIVFQLAHVVEGTHFHSIADGTSKTDWAIHQVRSTANFQTESRVLHWLLGGLNFQIEHHLFPRVSHIHYPAISRYVKQACGERGIVYNEYKSMYGAVASHIRHLYQLGRPAILHAIPTTTPENSGLSQYGSR</sequence>
<dbReference type="PANTHER" id="PTHR19353:SF19">
    <property type="entry name" value="DELTA(5) FATTY ACID DESATURASE C-RELATED"/>
    <property type="match status" value="1"/>
</dbReference>
<keyword evidence="4" id="KW-1185">Reference proteome</keyword>
<dbReference type="InterPro" id="IPR012171">
    <property type="entry name" value="Fatty_acid_desaturase"/>
</dbReference>
<gene>
    <name evidence="3" type="ORF">KK078_24030</name>
</gene>
<dbReference type="GO" id="GO:0016020">
    <property type="term" value="C:membrane"/>
    <property type="evidence" value="ECO:0007669"/>
    <property type="project" value="TreeGrafter"/>
</dbReference>
<dbReference type="RefSeq" id="WP_254092874.1">
    <property type="nucleotide sequence ID" value="NZ_JAHESC010000045.1"/>
</dbReference>
<comment type="caution">
    <text evidence="3">The sequence shown here is derived from an EMBL/GenBank/DDBJ whole genome shotgun (WGS) entry which is preliminary data.</text>
</comment>
<keyword evidence="1" id="KW-1133">Transmembrane helix</keyword>
<dbReference type="Pfam" id="PF00487">
    <property type="entry name" value="FA_desaturase"/>
    <property type="match status" value="1"/>
</dbReference>